<dbReference type="PANTHER" id="PTHR30086">
    <property type="entry name" value="ARGININE EXPORTER PROTEIN ARGO"/>
    <property type="match status" value="1"/>
</dbReference>
<sequence>MQENYWPFLLFVIVMTGTPGPGNLSMLALGQTVGFKKSIPFMIGMNGGGFLVAILTAMGLGKLYTTSPETAYFLKTISLIYILYLAFKIMRMNVQSPEKIRPFSIYDGLMLHPLNPKNWAMNISAFSQFADPSAPQFLEISIFVLTSTLGGLIFNCFWGYTGSSLLSLMRTRKLRLCINSSMVVLMVGATLYALYK</sequence>
<dbReference type="Pfam" id="PF01810">
    <property type="entry name" value="LysE"/>
    <property type="match status" value="1"/>
</dbReference>
<dbReference type="InterPro" id="IPR001123">
    <property type="entry name" value="LeuE-type"/>
</dbReference>
<dbReference type="RefSeq" id="WP_092158086.1">
    <property type="nucleotide sequence ID" value="NZ_FNGA01000001.1"/>
</dbReference>
<evidence type="ECO:0000313" key="7">
    <source>
        <dbReference type="EMBL" id="SDK48742.1"/>
    </source>
</evidence>
<evidence type="ECO:0000313" key="8">
    <source>
        <dbReference type="Proteomes" id="UP000199053"/>
    </source>
</evidence>
<dbReference type="GO" id="GO:0005886">
    <property type="term" value="C:plasma membrane"/>
    <property type="evidence" value="ECO:0007669"/>
    <property type="project" value="UniProtKB-SubCell"/>
</dbReference>
<keyword evidence="4 6" id="KW-1133">Transmembrane helix</keyword>
<feature type="transmembrane region" description="Helical" evidence="6">
    <location>
        <begin position="72"/>
        <end position="90"/>
    </location>
</feature>
<protein>
    <submittedName>
        <fullName evidence="7">Threonine/homoserine/homoserine lactone efflux protein</fullName>
    </submittedName>
</protein>
<name>A0A1G9CAP7_9BACT</name>
<keyword evidence="3 6" id="KW-0812">Transmembrane</keyword>
<dbReference type="EMBL" id="FNGA01000001">
    <property type="protein sequence ID" value="SDK48742.1"/>
    <property type="molecule type" value="Genomic_DNA"/>
</dbReference>
<feature type="transmembrane region" description="Helical" evidence="6">
    <location>
        <begin position="41"/>
        <end position="60"/>
    </location>
</feature>
<dbReference type="AlphaFoldDB" id="A0A1G9CAP7"/>
<organism evidence="7 8">
    <name type="scientific">Maridesulfovibrio ferrireducens</name>
    <dbReference type="NCBI Taxonomy" id="246191"/>
    <lineage>
        <taxon>Bacteria</taxon>
        <taxon>Pseudomonadati</taxon>
        <taxon>Thermodesulfobacteriota</taxon>
        <taxon>Desulfovibrionia</taxon>
        <taxon>Desulfovibrionales</taxon>
        <taxon>Desulfovibrionaceae</taxon>
        <taxon>Maridesulfovibrio</taxon>
    </lineage>
</organism>
<feature type="transmembrane region" description="Helical" evidence="6">
    <location>
        <begin position="6"/>
        <end position="29"/>
    </location>
</feature>
<evidence type="ECO:0000256" key="6">
    <source>
        <dbReference type="SAM" id="Phobius"/>
    </source>
</evidence>
<accession>A0A1G9CAP7</accession>
<dbReference type="GO" id="GO:0015171">
    <property type="term" value="F:amino acid transmembrane transporter activity"/>
    <property type="evidence" value="ECO:0007669"/>
    <property type="project" value="TreeGrafter"/>
</dbReference>
<gene>
    <name evidence="7" type="ORF">SAMN05660337_0609</name>
</gene>
<evidence type="ECO:0000256" key="3">
    <source>
        <dbReference type="ARBA" id="ARBA00022692"/>
    </source>
</evidence>
<feature type="transmembrane region" description="Helical" evidence="6">
    <location>
        <begin position="176"/>
        <end position="195"/>
    </location>
</feature>
<dbReference type="PANTHER" id="PTHR30086:SF20">
    <property type="entry name" value="ARGININE EXPORTER PROTEIN ARGO-RELATED"/>
    <property type="match status" value="1"/>
</dbReference>
<dbReference type="GO" id="GO:0033228">
    <property type="term" value="P:cysteine export across plasma membrane"/>
    <property type="evidence" value="ECO:0007669"/>
    <property type="project" value="TreeGrafter"/>
</dbReference>
<evidence type="ECO:0000256" key="5">
    <source>
        <dbReference type="ARBA" id="ARBA00023136"/>
    </source>
</evidence>
<keyword evidence="8" id="KW-1185">Reference proteome</keyword>
<dbReference type="OrthoDB" id="9804822at2"/>
<evidence type="ECO:0000256" key="1">
    <source>
        <dbReference type="ARBA" id="ARBA00004651"/>
    </source>
</evidence>
<keyword evidence="5 6" id="KW-0472">Membrane</keyword>
<dbReference type="Proteomes" id="UP000199053">
    <property type="component" value="Unassembled WGS sequence"/>
</dbReference>
<dbReference type="STRING" id="246191.SAMN05660337_0609"/>
<comment type="subcellular location">
    <subcellularLocation>
        <location evidence="1">Cell membrane</location>
        <topology evidence="1">Multi-pass membrane protein</topology>
    </subcellularLocation>
</comment>
<keyword evidence="2" id="KW-1003">Cell membrane</keyword>
<proteinExistence type="predicted"/>
<reference evidence="8" key="1">
    <citation type="submission" date="2016-10" db="EMBL/GenBank/DDBJ databases">
        <authorList>
            <person name="Varghese N."/>
            <person name="Submissions S."/>
        </authorList>
    </citation>
    <scope>NUCLEOTIDE SEQUENCE [LARGE SCALE GENOMIC DNA]</scope>
    <source>
        <strain evidence="8">DSM 16995</strain>
    </source>
</reference>
<evidence type="ECO:0000256" key="4">
    <source>
        <dbReference type="ARBA" id="ARBA00022989"/>
    </source>
</evidence>
<evidence type="ECO:0000256" key="2">
    <source>
        <dbReference type="ARBA" id="ARBA00022475"/>
    </source>
</evidence>